<feature type="region of interest" description="Disordered" evidence="1">
    <location>
        <begin position="38"/>
        <end position="57"/>
    </location>
</feature>
<gene>
    <name evidence="2" type="ordered locus">KNP414_07415</name>
</gene>
<dbReference type="AlphaFoldDB" id="F8FPV2"/>
<sequence>MLCLCLYAHHSTPRGDDPRQVVSIAGRRHDGMAVVPFRPNSRKRIQKTRELDKYQSG</sequence>
<protein>
    <submittedName>
        <fullName evidence="2">Uncharacterized protein</fullName>
    </submittedName>
</protein>
<reference evidence="2 3" key="2">
    <citation type="journal article" date="2013" name="Genome Announc.">
        <title>Genome Sequence of Growth-Improving Paenibacillus mucilaginosus Strain KNP414.</title>
        <authorList>
            <person name="Lu J.J."/>
            <person name="Wang J.F."/>
            <person name="Hu X.F."/>
        </authorList>
    </citation>
    <scope>NUCLEOTIDE SEQUENCE [LARGE SCALE GENOMIC DNA]</scope>
    <source>
        <strain evidence="2 3">KNP414</strain>
    </source>
</reference>
<dbReference type="PATRIC" id="fig|1036673.3.peg.6919"/>
<reference evidence="3" key="1">
    <citation type="submission" date="2011-06" db="EMBL/GenBank/DDBJ databases">
        <title>Complete genome sequence of Paenibacillus mucilaginosus KNP414.</title>
        <authorList>
            <person name="Wang J."/>
            <person name="Hu S."/>
            <person name="Hu X."/>
            <person name="Zhang B."/>
            <person name="Dong D."/>
            <person name="Zhang S."/>
            <person name="Zhao K."/>
            <person name="Wu D."/>
        </authorList>
    </citation>
    <scope>NUCLEOTIDE SEQUENCE [LARGE SCALE GENOMIC DNA]</scope>
    <source>
        <strain evidence="3">KNP414</strain>
    </source>
</reference>
<organism evidence="2 3">
    <name type="scientific">Paenibacillus mucilaginosus (strain KNP414)</name>
    <dbReference type="NCBI Taxonomy" id="1036673"/>
    <lineage>
        <taxon>Bacteria</taxon>
        <taxon>Bacillati</taxon>
        <taxon>Bacillota</taxon>
        <taxon>Bacilli</taxon>
        <taxon>Bacillales</taxon>
        <taxon>Paenibacillaceae</taxon>
        <taxon>Paenibacillus</taxon>
    </lineage>
</organism>
<proteinExistence type="predicted"/>
<dbReference type="HOGENOM" id="CLU_2992423_0_0_9"/>
<dbReference type="KEGG" id="pms:KNP414_07415"/>
<evidence type="ECO:0000313" key="3">
    <source>
        <dbReference type="Proteomes" id="UP000006620"/>
    </source>
</evidence>
<evidence type="ECO:0000256" key="1">
    <source>
        <dbReference type="SAM" id="MobiDB-lite"/>
    </source>
</evidence>
<accession>F8FPV2</accession>
<evidence type="ECO:0000313" key="2">
    <source>
        <dbReference type="EMBL" id="AEI45919.1"/>
    </source>
</evidence>
<name>F8FPV2_PAEMK</name>
<dbReference type="EMBL" id="CP002869">
    <property type="protein sequence ID" value="AEI45919.1"/>
    <property type="molecule type" value="Genomic_DNA"/>
</dbReference>
<feature type="compositionally biased region" description="Basic and acidic residues" evidence="1">
    <location>
        <begin position="47"/>
        <end position="57"/>
    </location>
</feature>
<dbReference type="Proteomes" id="UP000006620">
    <property type="component" value="Chromosome"/>
</dbReference>